<dbReference type="Proteomes" id="UP001138997">
    <property type="component" value="Unassembled WGS sequence"/>
</dbReference>
<dbReference type="GO" id="GO:0050308">
    <property type="term" value="F:sugar-phosphatase activity"/>
    <property type="evidence" value="ECO:0007669"/>
    <property type="project" value="TreeGrafter"/>
</dbReference>
<dbReference type="InterPro" id="IPR036412">
    <property type="entry name" value="HAD-like_sf"/>
</dbReference>
<name>A0A9X1SVP2_9ACTN</name>
<accession>A0A9X1SVP2</accession>
<dbReference type="InterPro" id="IPR023198">
    <property type="entry name" value="PGP-like_dom2"/>
</dbReference>
<comment type="caution">
    <text evidence="1">The sequence shown here is derived from an EMBL/GenBank/DDBJ whole genome shotgun (WGS) entry which is preliminary data.</text>
</comment>
<dbReference type="InterPro" id="IPR006439">
    <property type="entry name" value="HAD-SF_hydro_IA"/>
</dbReference>
<dbReference type="PANTHER" id="PTHR43481">
    <property type="entry name" value="FRUCTOSE-1-PHOSPHATE PHOSPHATASE"/>
    <property type="match status" value="1"/>
</dbReference>
<organism evidence="1 2">
    <name type="scientific">Kineosporia babensis</name>
    <dbReference type="NCBI Taxonomy" id="499548"/>
    <lineage>
        <taxon>Bacteria</taxon>
        <taxon>Bacillati</taxon>
        <taxon>Actinomycetota</taxon>
        <taxon>Actinomycetes</taxon>
        <taxon>Kineosporiales</taxon>
        <taxon>Kineosporiaceae</taxon>
        <taxon>Kineosporia</taxon>
    </lineage>
</organism>
<protein>
    <submittedName>
        <fullName evidence="1">HAD-IA family hydrolase</fullName>
    </submittedName>
</protein>
<dbReference type="InterPro" id="IPR051806">
    <property type="entry name" value="HAD-like_SPP"/>
</dbReference>
<dbReference type="PANTHER" id="PTHR43481:SF4">
    <property type="entry name" value="GLYCEROL-1-PHOSPHATE PHOSPHOHYDROLASE 1-RELATED"/>
    <property type="match status" value="1"/>
</dbReference>
<reference evidence="1" key="1">
    <citation type="submission" date="2021-11" db="EMBL/GenBank/DDBJ databases">
        <title>Streptomyces corallinus and Kineosporia corallina sp. nov., two new coral-derived marine actinobacteria.</title>
        <authorList>
            <person name="Buangrab K."/>
            <person name="Sutthacheep M."/>
            <person name="Yeemin T."/>
            <person name="Harunari E."/>
            <person name="Igarashi Y."/>
            <person name="Sripreechasak P."/>
            <person name="Kanchanasin P."/>
            <person name="Tanasupawat S."/>
            <person name="Phongsopitanun W."/>
        </authorList>
    </citation>
    <scope>NUCLEOTIDE SEQUENCE</scope>
    <source>
        <strain evidence="1">JCM 31032</strain>
    </source>
</reference>
<dbReference type="Pfam" id="PF00702">
    <property type="entry name" value="Hydrolase"/>
    <property type="match status" value="1"/>
</dbReference>
<dbReference type="Gene3D" id="3.40.50.1000">
    <property type="entry name" value="HAD superfamily/HAD-like"/>
    <property type="match status" value="1"/>
</dbReference>
<dbReference type="SFLD" id="SFLDG01129">
    <property type="entry name" value="C1.5:_HAD__Beta-PGM__Phosphata"/>
    <property type="match status" value="1"/>
</dbReference>
<dbReference type="AlphaFoldDB" id="A0A9X1SVP2"/>
<evidence type="ECO:0000313" key="1">
    <source>
        <dbReference type="EMBL" id="MCD5313871.1"/>
    </source>
</evidence>
<evidence type="ECO:0000313" key="2">
    <source>
        <dbReference type="Proteomes" id="UP001138997"/>
    </source>
</evidence>
<gene>
    <name evidence="1" type="ORF">LR394_23465</name>
</gene>
<dbReference type="RefSeq" id="WP_231445708.1">
    <property type="nucleotide sequence ID" value="NZ_JAJOMB010000013.1"/>
</dbReference>
<dbReference type="PRINTS" id="PR00413">
    <property type="entry name" value="HADHALOGNASE"/>
</dbReference>
<dbReference type="Gene3D" id="1.10.150.240">
    <property type="entry name" value="Putative phosphatase, domain 2"/>
    <property type="match status" value="1"/>
</dbReference>
<dbReference type="InterPro" id="IPR023214">
    <property type="entry name" value="HAD_sf"/>
</dbReference>
<sequence length="223" mass="23225">MADNDLLGSLAGRTFAAVLFDMDGTLIDSTPAVERSWLRWAAEFNVEMTSFGTWHGIPAAQIVPKFLPEEQWEAGARRIEQIETEDTEGIVVLPGAAEALAALRPSGRSAIATSCVSALAKARIAATGLVPPQVLVTADMVPVGKPDPAPYLLAAQQLGVDPADCLVVEDAPAGLTSGRQAGAACLALTTTHTADQLEAEAIVPDLSAVQFVVTEAGVQVQAR</sequence>
<dbReference type="NCBIfam" id="TIGR01509">
    <property type="entry name" value="HAD-SF-IA-v3"/>
    <property type="match status" value="1"/>
</dbReference>
<dbReference type="SFLD" id="SFLDS00003">
    <property type="entry name" value="Haloacid_Dehalogenase"/>
    <property type="match status" value="1"/>
</dbReference>
<dbReference type="EMBL" id="JAJOMB010000013">
    <property type="protein sequence ID" value="MCD5313871.1"/>
    <property type="molecule type" value="Genomic_DNA"/>
</dbReference>
<proteinExistence type="predicted"/>
<keyword evidence="2" id="KW-1185">Reference proteome</keyword>
<dbReference type="SUPFAM" id="SSF56784">
    <property type="entry name" value="HAD-like"/>
    <property type="match status" value="1"/>
</dbReference>
<keyword evidence="1" id="KW-0378">Hydrolase</keyword>